<name>A0A2I1DY07_9GLOM</name>
<dbReference type="Proteomes" id="UP000232722">
    <property type="component" value="Unassembled WGS sequence"/>
</dbReference>
<dbReference type="EMBL" id="LLXJ01000015">
    <property type="protein sequence ID" value="PKC17429.1"/>
    <property type="molecule type" value="Genomic_DNA"/>
</dbReference>
<evidence type="ECO:0000313" key="2">
    <source>
        <dbReference type="EMBL" id="PKC71291.1"/>
    </source>
</evidence>
<accession>A0A2I1DY07</accession>
<comment type="caution">
    <text evidence="1">The sequence shown here is derived from an EMBL/GenBank/DDBJ whole genome shotgun (WGS) entry which is preliminary data.</text>
</comment>
<proteinExistence type="predicted"/>
<evidence type="ECO:0000313" key="1">
    <source>
        <dbReference type="EMBL" id="PKC17429.1"/>
    </source>
</evidence>
<evidence type="ECO:0000313" key="3">
    <source>
        <dbReference type="Proteomes" id="UP000232688"/>
    </source>
</evidence>
<sequence length="153" mass="16939">MGYKQLFCAENARMTLHSMSGDQLFTHALISFGQNGRKIVRNLQLLQSKNPSHVVKNKVNSADANFKLLSQLVGKLQSNAKKRRNNTGIVTKINKEAKDFRDNIQDVINADSALGNDNQVAQAFKDLQAASGTFFEDISIIVSEINKQTSKSV</sequence>
<dbReference type="AlphaFoldDB" id="A0A2I1DY07"/>
<organism evidence="1 4">
    <name type="scientific">Rhizophagus irregularis</name>
    <dbReference type="NCBI Taxonomy" id="588596"/>
    <lineage>
        <taxon>Eukaryota</taxon>
        <taxon>Fungi</taxon>
        <taxon>Fungi incertae sedis</taxon>
        <taxon>Mucoromycota</taxon>
        <taxon>Glomeromycotina</taxon>
        <taxon>Glomeromycetes</taxon>
        <taxon>Glomerales</taxon>
        <taxon>Glomeraceae</taxon>
        <taxon>Rhizophagus</taxon>
    </lineage>
</organism>
<dbReference type="EMBL" id="LLXH01000174">
    <property type="protein sequence ID" value="PKC71291.1"/>
    <property type="molecule type" value="Genomic_DNA"/>
</dbReference>
<gene>
    <name evidence="2" type="ORF">RhiirA1_390669</name>
    <name evidence="1" type="ORF">RhiirA5_369046</name>
</gene>
<reference evidence="1 4" key="2">
    <citation type="submission" date="2017-09" db="EMBL/GenBank/DDBJ databases">
        <title>Extensive intraspecific genome diversity in a model arbuscular mycorrhizal fungus.</title>
        <authorList>
            <person name="Chen E.C."/>
            <person name="Morin E."/>
            <person name="Beaudet D."/>
            <person name="Noel J."/>
            <person name="Ndikumana S."/>
            <person name="Charron P."/>
            <person name="St-Onge C."/>
            <person name="Giorgi J."/>
            <person name="Grigoriev I.V."/>
            <person name="Roux C."/>
            <person name="Martin F.M."/>
            <person name="Corradi N."/>
        </authorList>
    </citation>
    <scope>NUCLEOTIDE SEQUENCE [LARGE SCALE GENOMIC DNA]</scope>
    <source>
        <strain evidence="1 4">A5</strain>
    </source>
</reference>
<reference evidence="2 3" key="4">
    <citation type="submission" date="2017-10" db="EMBL/GenBank/DDBJ databases">
        <title>Genome analyses suggest a sexual origin of heterokaryosis in a supposedly ancient asexual fungus.</title>
        <authorList>
            <person name="Corradi N."/>
            <person name="Sedzielewska K."/>
            <person name="Noel J."/>
            <person name="Charron P."/>
            <person name="Farinelli L."/>
            <person name="Marton T."/>
            <person name="Kruger M."/>
            <person name="Pelin A."/>
            <person name="Brachmann A."/>
            <person name="Corradi N."/>
        </authorList>
    </citation>
    <scope>NUCLEOTIDE SEQUENCE [LARGE SCALE GENOMIC DNA]</scope>
    <source>
        <strain evidence="2 3">A1</strain>
    </source>
</reference>
<dbReference type="Proteomes" id="UP000232688">
    <property type="component" value="Unassembled WGS sequence"/>
</dbReference>
<reference evidence="2 3" key="3">
    <citation type="submission" date="2017-10" db="EMBL/GenBank/DDBJ databases">
        <title>Extensive intraspecific genome diversity in a model arbuscular mycorrhizal fungus.</title>
        <authorList>
            <person name="Chen E.C.H."/>
            <person name="Morin E."/>
            <person name="Baudet D."/>
            <person name="Noel J."/>
            <person name="Ndikumana S."/>
            <person name="Charron P."/>
            <person name="St-Onge C."/>
            <person name="Giorgi J."/>
            <person name="Grigoriev I.V."/>
            <person name="Roux C."/>
            <person name="Martin F.M."/>
            <person name="Corradi N."/>
        </authorList>
    </citation>
    <scope>NUCLEOTIDE SEQUENCE [LARGE SCALE GENOMIC DNA]</scope>
    <source>
        <strain evidence="2 3">A1</strain>
    </source>
</reference>
<evidence type="ECO:0000313" key="4">
    <source>
        <dbReference type="Proteomes" id="UP000232722"/>
    </source>
</evidence>
<dbReference type="VEuPathDB" id="FungiDB:RhiirA1_390669"/>
<protein>
    <submittedName>
        <fullName evidence="1">Uncharacterized protein</fullName>
    </submittedName>
</protein>
<reference evidence="1 4" key="1">
    <citation type="submission" date="2016-04" db="EMBL/GenBank/DDBJ databases">
        <title>Genome analyses suggest a sexual origin of heterokaryosis in a supposedly ancient asexual fungus.</title>
        <authorList>
            <person name="Ropars J."/>
            <person name="Sedzielewska K."/>
            <person name="Noel J."/>
            <person name="Charron P."/>
            <person name="Farinelli L."/>
            <person name="Marton T."/>
            <person name="Kruger M."/>
            <person name="Pelin A."/>
            <person name="Brachmann A."/>
            <person name="Corradi N."/>
        </authorList>
    </citation>
    <scope>NUCLEOTIDE SEQUENCE [LARGE SCALE GENOMIC DNA]</scope>
    <source>
        <strain evidence="1 4">A5</strain>
    </source>
</reference>